<keyword evidence="3" id="KW-0378">Hydrolase</keyword>
<dbReference type="GO" id="GO:0008305">
    <property type="term" value="C:integrin complex"/>
    <property type="evidence" value="ECO:0007669"/>
    <property type="project" value="InterPro"/>
</dbReference>
<feature type="region of interest" description="Disordered" evidence="5">
    <location>
        <begin position="158"/>
        <end position="199"/>
    </location>
</feature>
<evidence type="ECO:0000259" key="6">
    <source>
        <dbReference type="Pfam" id="PF19078"/>
    </source>
</evidence>
<evidence type="ECO:0000256" key="3">
    <source>
        <dbReference type="ARBA" id="ARBA00022801"/>
    </source>
</evidence>
<dbReference type="KEGG" id="cli:Clim_2273"/>
<dbReference type="PROSITE" id="PS00330">
    <property type="entry name" value="HEMOLYSIN_CALCIUM"/>
    <property type="match status" value="2"/>
</dbReference>
<keyword evidence="1" id="KW-0732">Signal</keyword>
<dbReference type="RefSeq" id="WP_012467161.1">
    <property type="nucleotide sequence ID" value="NC_010803.1"/>
</dbReference>
<name>B3EHD4_CHLL2</name>
<keyword evidence="2" id="KW-0677">Repeat</keyword>
<dbReference type="Gene3D" id="3.40.50.1820">
    <property type="entry name" value="alpha/beta hydrolase"/>
    <property type="match status" value="1"/>
</dbReference>
<dbReference type="STRING" id="290315.Clim_2273"/>
<dbReference type="eggNOG" id="COG2911">
    <property type="taxonomic scope" value="Bacteria"/>
</dbReference>
<dbReference type="InterPro" id="IPR013517">
    <property type="entry name" value="FG-GAP"/>
</dbReference>
<dbReference type="InterPro" id="IPR018511">
    <property type="entry name" value="Hemolysin-typ_Ca-bd_CS"/>
</dbReference>
<dbReference type="InterPro" id="IPR011049">
    <property type="entry name" value="Serralysin-like_metalloprot_C"/>
</dbReference>
<dbReference type="ESTHER" id="chll2-b3ehd4">
    <property type="family name" value="Lipase_3"/>
</dbReference>
<evidence type="ECO:0000256" key="4">
    <source>
        <dbReference type="ARBA" id="ARBA00023180"/>
    </source>
</evidence>
<dbReference type="OrthoDB" id="1152760at2"/>
<dbReference type="GO" id="GO:0005509">
    <property type="term" value="F:calcium ion binding"/>
    <property type="evidence" value="ECO:0007669"/>
    <property type="project" value="InterPro"/>
</dbReference>
<dbReference type="Gene3D" id="2.60.40.2700">
    <property type="match status" value="1"/>
</dbReference>
<evidence type="ECO:0000256" key="2">
    <source>
        <dbReference type="ARBA" id="ARBA00022737"/>
    </source>
</evidence>
<dbReference type="Gene3D" id="2.130.10.130">
    <property type="entry name" value="Integrin alpha, N-terminal"/>
    <property type="match status" value="3"/>
</dbReference>
<evidence type="ECO:0000256" key="1">
    <source>
        <dbReference type="ARBA" id="ARBA00022729"/>
    </source>
</evidence>
<sequence length="1827" mass="190943">MKQNQKSLLIHTKSSHVVIFVKNLRNSQIEKIYADANGSLEISPDHQLYCFEVNGVMLTSKNARSLHKKGHIMLEHDDEVVVDIAIDSADNDFVASHGMGVMNALLTEQSGAFQPVAVAQSQTDNETLSANNDTGISTLSWILGGLAVTAGGLAIAGSNGGHSNHDSTSEEPPQTPTLSLASDTGISSSDGITSNGTINVSGLESDASWQYQVDGGAWQTGNGASFTAQPGSHSYAVRQTNANGHVSEASTPIEATLDTVSPTASISISDTTLETGESSEVTITFSEAVTGFDNNDLAVQNGTLSTVQSSDGGKTWAGTFTPEVDIDADGNVITLGNGYTDLAGNVGTKAQSDEYQIDTVLSSTIKGTVIAGPVITGNGLSVILYKADGVTELAHATLDSTGSFTTQIKGYSGVVIAKVIDANEGTDYLDEATGANKDLNANLYAVGMAHAGETLSLNVNPLTTIAYHKIGGDFSPTHISEVHSDVAMAFGLGGIDLTGTDVVPANSSQFQPTENNWTAGEKYGAILAAFSGMDAKNDGNSQETIDYLVNHLDLATNKLDLAAQNFVVDGARTASEKLSDTGVEVDTIVAQLVDYTMPLAENIFARVMDAQDMTSGGLYRTLFDMSAASYLHPVVMRDAQVPGMIGSTAGDILGNTSMDELTDAGMSFEPIDLNITVGVDGVGTTIDGIAYKNGYYVASSQNLIGQTTSSVVLISRSADALFLAFRGTDGDGSENSDWIDNFFDMDGHYERYRPMINGIQEYLSDHPEITNVYVTGHSLGGQMATMFMQEHPDTGSVHYQSVTFEAANKLLGFDLEDDRSINFEMRGDVVPDLAAFPYGNYGRSVYLEYETSLSTKESHLLVNINSEINSVFSRLPDPDHSSWTWHQRVYTDDDNNGVIVTEQPPLVGEGLFEFLQTGYAINTTFSSPDSCLVIQPIRGMNDRLTYELAEHNVGIVVLSNKDATDIDTSENLDIVARESDHSTWLIGNKGENFIVGSGYHDFLVGSNGKDLLCGGAGDDVVYGGTFPDKATSQFQAVKNDSQAFRWDTVADHADKTVDAGADFLIGGTGNDTLYGGLGEDYCFIDVNLADNGGNVKTVREVDYNDYFVFSAEQLGIPYEKLSGWGWSETELPLADQWKKDGLQDDAFTAQKCPTQLWSDYEEHFFRVDGVANYYNDGSGYLDDWDFHTFPVSDDPADSKPAWVFDTSNYCLYFDPDGNRDYNDLVLVAQLSHDIHPGQLLVLESFDIFSKSIEALPLPQPNQEPTGTVLFSGDLKVDAQLTASNTLADPDGMGAVTYTWWSTNDAGTTWNQFAAGAQITLTENQNGGRIQVRAQYIDGRDNTEYVDSLVSADAVVPADVPPASTDIKLSDIAAGIGGFAITGQAANDLSGWSVSSAGDVNGDGLADLIIRARDNAAGGSAVGRCYVVFGKAGGAEVDLDSIAAGIGGFAIPGQARIDDNRHLVSSAGDVNGDGLADLIIGARYNDAGGADAGRSYVVFGKTGGAEVDLDGIAAGIGGFAITGQAEGDNSGYSVSSAGDVNGDGMADLIIGATGNDAGENNAGRSYVVFGKTGGAEVDLDSIAAGIGGFAITGQSGGDVSGVDVSCAGDVNGDGMADLIIGATGNDAGGTGAGRSYVVFGKTGGAEVDLDSIAAGIGGFAITGQAAHDWSGYSVSSAGDVNGDGLADLIVGAMENDAGGDWAGRSYVVFGKTGGAEVDLDGIAAGIGGFAITGQAAHDWSGYSVSSAGDVNGDGLADLIVGAQENDAGGTGAGRSYVVFGKTGGAEVDLDGIAAGIGGFAITGQAEGDYSGRSVSSSLSELMVYPKKQ</sequence>
<dbReference type="InterPro" id="IPR028994">
    <property type="entry name" value="Integrin_alpha_N"/>
</dbReference>
<dbReference type="InterPro" id="IPR013519">
    <property type="entry name" value="Int_alpha_beta-p"/>
</dbReference>
<dbReference type="PRINTS" id="PR01185">
    <property type="entry name" value="INTEGRINA"/>
</dbReference>
<feature type="domain" description="Bacterial Ig-like" evidence="6">
    <location>
        <begin position="258"/>
        <end position="357"/>
    </location>
</feature>
<dbReference type="Pfam" id="PF19078">
    <property type="entry name" value="Big_12"/>
    <property type="match status" value="1"/>
</dbReference>
<dbReference type="Proteomes" id="UP000008841">
    <property type="component" value="Chromosome"/>
</dbReference>
<dbReference type="eggNOG" id="COG5276">
    <property type="taxonomic scope" value="Bacteria"/>
</dbReference>
<feature type="compositionally biased region" description="Polar residues" evidence="5">
    <location>
        <begin position="170"/>
        <end position="199"/>
    </location>
</feature>
<dbReference type="InterPro" id="IPR044048">
    <property type="entry name" value="Big_12"/>
</dbReference>
<dbReference type="InterPro" id="IPR029058">
    <property type="entry name" value="AB_hydrolase_fold"/>
</dbReference>
<organism evidence="7 8">
    <name type="scientific">Chlorobium limicola (strain DSM 245 / NBRC 103803 / 6330)</name>
    <dbReference type="NCBI Taxonomy" id="290315"/>
    <lineage>
        <taxon>Bacteria</taxon>
        <taxon>Pseudomonadati</taxon>
        <taxon>Chlorobiota</taxon>
        <taxon>Chlorobiia</taxon>
        <taxon>Chlorobiales</taxon>
        <taxon>Chlorobiaceae</taxon>
        <taxon>Chlorobium/Pelodictyon group</taxon>
        <taxon>Chlorobium</taxon>
    </lineage>
</organism>
<dbReference type="PRINTS" id="PR00313">
    <property type="entry name" value="CABNDNGRPT"/>
</dbReference>
<evidence type="ECO:0000256" key="5">
    <source>
        <dbReference type="SAM" id="MobiDB-lite"/>
    </source>
</evidence>
<dbReference type="eggNOG" id="COG3210">
    <property type="taxonomic scope" value="Bacteria"/>
</dbReference>
<evidence type="ECO:0000313" key="7">
    <source>
        <dbReference type="EMBL" id="ACD91296.1"/>
    </source>
</evidence>
<dbReference type="GO" id="GO:0016787">
    <property type="term" value="F:hydrolase activity"/>
    <property type="evidence" value="ECO:0007669"/>
    <property type="project" value="UniProtKB-KW"/>
</dbReference>
<dbReference type="HOGENOM" id="CLU_237435_0_0_10"/>
<dbReference type="SMART" id="SM00191">
    <property type="entry name" value="Int_alpha"/>
    <property type="match status" value="6"/>
</dbReference>
<dbReference type="SUPFAM" id="SSF53474">
    <property type="entry name" value="alpha/beta-Hydrolases"/>
    <property type="match status" value="1"/>
</dbReference>
<dbReference type="PANTHER" id="PTHR23221">
    <property type="entry name" value="GLYCOSYLPHOSPHATIDYLINOSITOL PHOSPHOLIPASE D"/>
    <property type="match status" value="1"/>
</dbReference>
<keyword evidence="4" id="KW-0325">Glycoprotein</keyword>
<evidence type="ECO:0000313" key="8">
    <source>
        <dbReference type="Proteomes" id="UP000008841"/>
    </source>
</evidence>
<dbReference type="Pfam" id="PF01839">
    <property type="entry name" value="FG-GAP"/>
    <property type="match status" value="6"/>
</dbReference>
<dbReference type="InterPro" id="IPR001343">
    <property type="entry name" value="Hemolysn_Ca-bd"/>
</dbReference>
<dbReference type="InterPro" id="IPR000413">
    <property type="entry name" value="Integrin_alpha"/>
</dbReference>
<dbReference type="Gene3D" id="2.150.10.10">
    <property type="entry name" value="Serralysin-like metalloprotease, C-terminal"/>
    <property type="match status" value="1"/>
</dbReference>
<gene>
    <name evidence="7" type="ordered locus">Clim_2273</name>
</gene>
<dbReference type="eggNOG" id="COG4932">
    <property type="taxonomic scope" value="Bacteria"/>
</dbReference>
<proteinExistence type="predicted"/>
<dbReference type="PROSITE" id="PS51470">
    <property type="entry name" value="FG_GAP"/>
    <property type="match status" value="3"/>
</dbReference>
<dbReference type="GO" id="GO:0007155">
    <property type="term" value="P:cell adhesion"/>
    <property type="evidence" value="ECO:0007669"/>
    <property type="project" value="InterPro"/>
</dbReference>
<reference evidence="7 8" key="1">
    <citation type="submission" date="2008-05" db="EMBL/GenBank/DDBJ databases">
        <title>Complete sequence of Chlorobium limicola DSM 245.</title>
        <authorList>
            <consortium name="US DOE Joint Genome Institute"/>
            <person name="Lucas S."/>
            <person name="Copeland A."/>
            <person name="Lapidus A."/>
            <person name="Glavina del Rio T."/>
            <person name="Dalin E."/>
            <person name="Tice H."/>
            <person name="Bruce D."/>
            <person name="Goodwin L."/>
            <person name="Pitluck S."/>
            <person name="Schmutz J."/>
            <person name="Larimer F."/>
            <person name="Land M."/>
            <person name="Hauser L."/>
            <person name="Kyrpides N."/>
            <person name="Ovchinnikova G."/>
            <person name="Zhao F."/>
            <person name="Li T."/>
            <person name="Liu Z."/>
            <person name="Overmann J."/>
            <person name="Bryant D.A."/>
            <person name="Richardson P."/>
        </authorList>
    </citation>
    <scope>NUCLEOTIDE SEQUENCE [LARGE SCALE GENOMIC DNA]</scope>
    <source>
        <strain evidence="8">DSM 245 / NBRC 103803 / 6330</strain>
    </source>
</reference>
<dbReference type="EMBL" id="CP001097">
    <property type="protein sequence ID" value="ACD91296.1"/>
    <property type="molecule type" value="Genomic_DNA"/>
</dbReference>
<accession>B3EHD4</accession>
<dbReference type="PANTHER" id="PTHR23221:SF7">
    <property type="entry name" value="PHOSPHATIDYLINOSITOL-GLYCAN-SPECIFIC PHOSPHOLIPASE D"/>
    <property type="match status" value="1"/>
</dbReference>
<protein>
    <submittedName>
        <fullName evidence="7">FG-GAP repeat protein</fullName>
    </submittedName>
</protein>
<dbReference type="SUPFAM" id="SSF69318">
    <property type="entry name" value="Integrin alpha N-terminal domain"/>
    <property type="match status" value="2"/>
</dbReference>
<dbReference type="Pfam" id="PF00353">
    <property type="entry name" value="HemolysinCabind"/>
    <property type="match status" value="2"/>
</dbReference>
<dbReference type="SUPFAM" id="SSF51120">
    <property type="entry name" value="beta-Roll"/>
    <property type="match status" value="1"/>
</dbReference>